<dbReference type="OrthoDB" id="9789254at2"/>
<evidence type="ECO:0000259" key="2">
    <source>
        <dbReference type="SMART" id="SM00903"/>
    </source>
</evidence>
<protein>
    <submittedName>
        <fullName evidence="3">4-hydroxyphenylacetate 3-monooxygenase</fullName>
    </submittedName>
</protein>
<dbReference type="SMART" id="SM00903">
    <property type="entry name" value="Flavin_Reduct"/>
    <property type="match status" value="1"/>
</dbReference>
<dbReference type="GO" id="GO:0004497">
    <property type="term" value="F:monooxygenase activity"/>
    <property type="evidence" value="ECO:0007669"/>
    <property type="project" value="UniProtKB-KW"/>
</dbReference>
<dbReference type="SUPFAM" id="SSF50475">
    <property type="entry name" value="FMN-binding split barrel"/>
    <property type="match status" value="1"/>
</dbReference>
<dbReference type="AlphaFoldDB" id="A0A2S0NBR6"/>
<dbReference type="GO" id="GO:0042602">
    <property type="term" value="F:riboflavin reductase (NADPH) activity"/>
    <property type="evidence" value="ECO:0007669"/>
    <property type="project" value="TreeGrafter"/>
</dbReference>
<dbReference type="InterPro" id="IPR050268">
    <property type="entry name" value="NADH-dep_flavin_reductase"/>
</dbReference>
<proteinExistence type="predicted"/>
<name>A0A2S0NBR6_9HYPH</name>
<dbReference type="GO" id="GO:0010181">
    <property type="term" value="F:FMN binding"/>
    <property type="evidence" value="ECO:0007669"/>
    <property type="project" value="InterPro"/>
</dbReference>
<dbReference type="InterPro" id="IPR002563">
    <property type="entry name" value="Flavin_Rdtase-like_dom"/>
</dbReference>
<keyword evidence="1" id="KW-0560">Oxidoreductase</keyword>
<keyword evidence="4" id="KW-1185">Reference proteome</keyword>
<dbReference type="PANTHER" id="PTHR30466:SF1">
    <property type="entry name" value="FMN REDUCTASE (NADH) RUTF"/>
    <property type="match status" value="1"/>
</dbReference>
<organism evidence="3 4">
    <name type="scientific">Phreatobacter cathodiphilus</name>
    <dbReference type="NCBI Taxonomy" id="1868589"/>
    <lineage>
        <taxon>Bacteria</taxon>
        <taxon>Pseudomonadati</taxon>
        <taxon>Pseudomonadota</taxon>
        <taxon>Alphaproteobacteria</taxon>
        <taxon>Hyphomicrobiales</taxon>
        <taxon>Phreatobacteraceae</taxon>
        <taxon>Phreatobacter</taxon>
    </lineage>
</organism>
<evidence type="ECO:0000256" key="1">
    <source>
        <dbReference type="ARBA" id="ARBA00023002"/>
    </source>
</evidence>
<dbReference type="KEGG" id="phr:C6569_10190"/>
<evidence type="ECO:0000313" key="4">
    <source>
        <dbReference type="Proteomes" id="UP000237889"/>
    </source>
</evidence>
<dbReference type="EMBL" id="CP027668">
    <property type="protein sequence ID" value="AVO45401.1"/>
    <property type="molecule type" value="Genomic_DNA"/>
</dbReference>
<sequence length="175" mass="17832">MDGGASRSMIPGVRAASPQAYRDGMAHVAGHVHVITTAGPAGTGGFTAIAVASVSDDPPTLLVCLNRKSANGALIASNGVFAVNALPAGAEGLAETFAGRRGLTGAERFGEGAWSPLATGAPTLDTALVGFDCRLVEMRAMATHHILIGQVEAVRIGPTGPALAYFDRAYRPIPR</sequence>
<dbReference type="PANTHER" id="PTHR30466">
    <property type="entry name" value="FLAVIN REDUCTASE"/>
    <property type="match status" value="1"/>
</dbReference>
<feature type="domain" description="Flavin reductase like" evidence="2">
    <location>
        <begin position="25"/>
        <end position="172"/>
    </location>
</feature>
<reference evidence="3 4" key="1">
    <citation type="submission" date="2018-03" db="EMBL/GenBank/DDBJ databases">
        <title>Genome sequencing of Phreatobacter sp.</title>
        <authorList>
            <person name="Kim S.-J."/>
            <person name="Heo J."/>
            <person name="Kwon S.-W."/>
        </authorList>
    </citation>
    <scope>NUCLEOTIDE SEQUENCE [LARGE SCALE GENOMIC DNA]</scope>
    <source>
        <strain evidence="3 4">S-12</strain>
    </source>
</reference>
<dbReference type="Gene3D" id="2.30.110.10">
    <property type="entry name" value="Electron Transport, Fmn-binding Protein, Chain A"/>
    <property type="match status" value="1"/>
</dbReference>
<dbReference type="InterPro" id="IPR012349">
    <property type="entry name" value="Split_barrel_FMN-bd"/>
</dbReference>
<keyword evidence="3" id="KW-0503">Monooxygenase</keyword>
<dbReference type="Pfam" id="PF01613">
    <property type="entry name" value="Flavin_Reduct"/>
    <property type="match status" value="1"/>
</dbReference>
<evidence type="ECO:0000313" key="3">
    <source>
        <dbReference type="EMBL" id="AVO45401.1"/>
    </source>
</evidence>
<gene>
    <name evidence="3" type="ORF">C6569_10190</name>
</gene>
<dbReference type="GO" id="GO:0006208">
    <property type="term" value="P:pyrimidine nucleobase catabolic process"/>
    <property type="evidence" value="ECO:0007669"/>
    <property type="project" value="TreeGrafter"/>
</dbReference>
<dbReference type="Proteomes" id="UP000237889">
    <property type="component" value="Chromosome"/>
</dbReference>
<accession>A0A2S0NBR6</accession>